<protein>
    <submittedName>
        <fullName evidence="12">DEAD/DEAH box helicase</fullName>
        <ecNumber evidence="12">3.6.4.-</ecNumber>
    </submittedName>
</protein>
<dbReference type="InterPro" id="IPR012677">
    <property type="entry name" value="Nucleotide-bd_a/b_plait_sf"/>
</dbReference>
<feature type="domain" description="Helicase ATP-binding" evidence="9">
    <location>
        <begin position="35"/>
        <end position="207"/>
    </location>
</feature>
<dbReference type="EMBL" id="JBJIAA010000003">
    <property type="protein sequence ID" value="MFL0249565.1"/>
    <property type="molecule type" value="Genomic_DNA"/>
</dbReference>
<dbReference type="Proteomes" id="UP001623592">
    <property type="component" value="Unassembled WGS sequence"/>
</dbReference>
<dbReference type="InterPro" id="IPR011545">
    <property type="entry name" value="DEAD/DEAH_box_helicase_dom"/>
</dbReference>
<dbReference type="InterPro" id="IPR050547">
    <property type="entry name" value="DEAD_box_RNA_helicases"/>
</dbReference>
<keyword evidence="6" id="KW-0346">Stress response</keyword>
<evidence type="ECO:0000313" key="13">
    <source>
        <dbReference type="Proteomes" id="UP001623592"/>
    </source>
</evidence>
<dbReference type="CDD" id="cd18787">
    <property type="entry name" value="SF2_C_DEAD"/>
    <property type="match status" value="1"/>
</dbReference>
<dbReference type="InterPro" id="IPR014001">
    <property type="entry name" value="Helicase_ATP-bd"/>
</dbReference>
<keyword evidence="4 8" id="KW-0347">Helicase</keyword>
<name>A0ABW8TAW7_9CLOT</name>
<evidence type="ECO:0000256" key="2">
    <source>
        <dbReference type="ARBA" id="ARBA00022741"/>
    </source>
</evidence>
<dbReference type="CDD" id="cd00268">
    <property type="entry name" value="DEADc"/>
    <property type="match status" value="1"/>
</dbReference>
<dbReference type="SUPFAM" id="SSF52540">
    <property type="entry name" value="P-loop containing nucleoside triphosphate hydrolases"/>
    <property type="match status" value="1"/>
</dbReference>
<dbReference type="InterPro" id="IPR027417">
    <property type="entry name" value="P-loop_NTPase"/>
</dbReference>
<dbReference type="Gene3D" id="3.30.70.330">
    <property type="match status" value="1"/>
</dbReference>
<evidence type="ECO:0000256" key="4">
    <source>
        <dbReference type="ARBA" id="ARBA00022806"/>
    </source>
</evidence>
<keyword evidence="1" id="KW-0963">Cytoplasm</keyword>
<feature type="short sequence motif" description="Q motif" evidence="7">
    <location>
        <begin position="4"/>
        <end position="32"/>
    </location>
</feature>
<evidence type="ECO:0000256" key="6">
    <source>
        <dbReference type="ARBA" id="ARBA00023016"/>
    </source>
</evidence>
<feature type="domain" description="Helicase C-terminal" evidence="10">
    <location>
        <begin position="219"/>
        <end position="381"/>
    </location>
</feature>
<feature type="domain" description="DEAD-box RNA helicase Q" evidence="11">
    <location>
        <begin position="4"/>
        <end position="32"/>
    </location>
</feature>
<evidence type="ECO:0000256" key="1">
    <source>
        <dbReference type="ARBA" id="ARBA00022490"/>
    </source>
</evidence>
<keyword evidence="2 8" id="KW-0547">Nucleotide-binding</keyword>
<dbReference type="InterPro" id="IPR014014">
    <property type="entry name" value="RNA_helicase_DEAD_Q_motif"/>
</dbReference>
<evidence type="ECO:0000259" key="11">
    <source>
        <dbReference type="PROSITE" id="PS51195"/>
    </source>
</evidence>
<gene>
    <name evidence="12" type="ORF">ACJDT4_03950</name>
</gene>
<dbReference type="InterPro" id="IPR005580">
    <property type="entry name" value="DbpA/CsdA_RNA-bd_dom"/>
</dbReference>
<dbReference type="GO" id="GO:0016787">
    <property type="term" value="F:hydrolase activity"/>
    <property type="evidence" value="ECO:0007669"/>
    <property type="project" value="UniProtKB-KW"/>
</dbReference>
<dbReference type="PANTHER" id="PTHR47963">
    <property type="entry name" value="DEAD-BOX ATP-DEPENDENT RNA HELICASE 47, MITOCHONDRIAL"/>
    <property type="match status" value="1"/>
</dbReference>
<dbReference type="RefSeq" id="WP_406786235.1">
    <property type="nucleotide sequence ID" value="NZ_JBJIAA010000003.1"/>
</dbReference>
<dbReference type="InterPro" id="IPR001650">
    <property type="entry name" value="Helicase_C-like"/>
</dbReference>
<dbReference type="InterPro" id="IPR044742">
    <property type="entry name" value="DEAD/DEAH_RhlB"/>
</dbReference>
<dbReference type="PANTHER" id="PTHR47963:SF5">
    <property type="entry name" value="DEAD-BOX ATP-DEPENDENT RNA HELICASE CSHA"/>
    <property type="match status" value="1"/>
</dbReference>
<dbReference type="GO" id="GO:0004386">
    <property type="term" value="F:helicase activity"/>
    <property type="evidence" value="ECO:0007669"/>
    <property type="project" value="UniProtKB-KW"/>
</dbReference>
<dbReference type="EC" id="3.6.4.-" evidence="12"/>
<dbReference type="PROSITE" id="PS51192">
    <property type="entry name" value="HELICASE_ATP_BIND_1"/>
    <property type="match status" value="1"/>
</dbReference>
<dbReference type="PROSITE" id="PS51194">
    <property type="entry name" value="HELICASE_CTER"/>
    <property type="match status" value="1"/>
</dbReference>
<accession>A0ABW8TAW7</accession>
<comment type="similarity">
    <text evidence="8">Belongs to the DEAD box helicase family.</text>
</comment>
<dbReference type="PROSITE" id="PS00039">
    <property type="entry name" value="DEAD_ATP_HELICASE"/>
    <property type="match status" value="1"/>
</dbReference>
<dbReference type="PROSITE" id="PS51195">
    <property type="entry name" value="Q_MOTIF"/>
    <property type="match status" value="1"/>
</dbReference>
<dbReference type="CDD" id="cd12252">
    <property type="entry name" value="RRM_DbpA"/>
    <property type="match status" value="1"/>
</dbReference>
<evidence type="ECO:0000256" key="5">
    <source>
        <dbReference type="ARBA" id="ARBA00022840"/>
    </source>
</evidence>
<dbReference type="InterPro" id="IPR000629">
    <property type="entry name" value="RNA-helicase_DEAD-box_CS"/>
</dbReference>
<dbReference type="SMART" id="SM00487">
    <property type="entry name" value="DEXDc"/>
    <property type="match status" value="1"/>
</dbReference>
<dbReference type="Pfam" id="PF00271">
    <property type="entry name" value="Helicase_C"/>
    <property type="match status" value="1"/>
</dbReference>
<dbReference type="Pfam" id="PF00270">
    <property type="entry name" value="DEAD"/>
    <property type="match status" value="1"/>
</dbReference>
<dbReference type="InterPro" id="IPR057325">
    <property type="entry name" value="DeaD_dimer"/>
</dbReference>
<dbReference type="Pfam" id="PF25399">
    <property type="entry name" value="DeaD_dimer"/>
    <property type="match status" value="1"/>
</dbReference>
<evidence type="ECO:0000259" key="9">
    <source>
        <dbReference type="PROSITE" id="PS51192"/>
    </source>
</evidence>
<sequence length="524" mass="59646">MENIKFNDLALSDSVLKAIDDMGFEEPSQIQAEAIPVVLEGNDMIGQAQTGTGKTLAFGAPIISKISDEEKTNAIDALILTPTRELAIQITDELNRLARYAKTRILPVYGGQSIDRQIKSIKRGVNIIVGTPGRIKDHINRRTIKLDSIKFLVLDEADEMLDMGFIDDIESIIKSSNNDRQTMLFSATMPAPIKKLASKYMRNEVKHIAIVKNSLTVDKIKQYYFEVKNKDKFETLCRIIDADEPESTIIFCKTKRGVDELVESMQVRGYNVEGMHGDMNQNQRINTLKKFKENTLDFLVATDVAARGIDVHDISHVINYDIPQDIESYVHRIGRTGRANKEGIAYSLVTPKEYVMLKQIEKFTKSKIKRKDIPTVDDIFETKYNNMLEKIKQNIEKNDFKKYVPFVEKLDDEYNLVDISAALMQMLFEKEISFDYTENSIGVDSNVRLFINVGRKDKINVKKLLEFIDKVSGIEGNEIGDIDILDKFTFIDVPERLTDVIIRNVRGKKLNGRKVNVEVANSNK</sequence>
<keyword evidence="3 8" id="KW-0378">Hydrolase</keyword>
<organism evidence="12 13">
    <name type="scientific">Clostridium neuense</name>
    <dbReference type="NCBI Taxonomy" id="1728934"/>
    <lineage>
        <taxon>Bacteria</taxon>
        <taxon>Bacillati</taxon>
        <taxon>Bacillota</taxon>
        <taxon>Clostridia</taxon>
        <taxon>Eubacteriales</taxon>
        <taxon>Clostridiaceae</taxon>
        <taxon>Clostridium</taxon>
    </lineage>
</organism>
<keyword evidence="13" id="KW-1185">Reference proteome</keyword>
<proteinExistence type="inferred from homology"/>
<reference evidence="12 13" key="1">
    <citation type="submission" date="2024-11" db="EMBL/GenBank/DDBJ databases">
        <authorList>
            <person name="Heng Y.C."/>
            <person name="Lim A.C.H."/>
            <person name="Lee J.K.Y."/>
            <person name="Kittelmann S."/>
        </authorList>
    </citation>
    <scope>NUCLEOTIDE SEQUENCE [LARGE SCALE GENOMIC DNA]</scope>
    <source>
        <strain evidence="12 13">WILCCON 0114</strain>
    </source>
</reference>
<evidence type="ECO:0000256" key="8">
    <source>
        <dbReference type="RuleBase" id="RU000492"/>
    </source>
</evidence>
<evidence type="ECO:0000313" key="12">
    <source>
        <dbReference type="EMBL" id="MFL0249565.1"/>
    </source>
</evidence>
<evidence type="ECO:0000256" key="3">
    <source>
        <dbReference type="ARBA" id="ARBA00022801"/>
    </source>
</evidence>
<evidence type="ECO:0000256" key="7">
    <source>
        <dbReference type="PROSITE-ProRule" id="PRU00552"/>
    </source>
</evidence>
<dbReference type="Pfam" id="PF03880">
    <property type="entry name" value="DbpA"/>
    <property type="match status" value="1"/>
</dbReference>
<comment type="caution">
    <text evidence="12">The sequence shown here is derived from an EMBL/GenBank/DDBJ whole genome shotgun (WGS) entry which is preliminary data.</text>
</comment>
<dbReference type="SMART" id="SM00490">
    <property type="entry name" value="HELICc"/>
    <property type="match status" value="1"/>
</dbReference>
<evidence type="ECO:0000259" key="10">
    <source>
        <dbReference type="PROSITE" id="PS51194"/>
    </source>
</evidence>
<keyword evidence="5 8" id="KW-0067">ATP-binding</keyword>
<dbReference type="Gene3D" id="3.40.50.300">
    <property type="entry name" value="P-loop containing nucleotide triphosphate hydrolases"/>
    <property type="match status" value="2"/>
</dbReference>